<dbReference type="GO" id="GO:0046872">
    <property type="term" value="F:metal ion binding"/>
    <property type="evidence" value="ECO:0007669"/>
    <property type="project" value="UniProtKB-KW"/>
</dbReference>
<dbReference type="InterPro" id="IPR003828">
    <property type="entry name" value="QueH"/>
</dbReference>
<evidence type="ECO:0000256" key="15">
    <source>
        <dbReference type="ARBA" id="ARBA00031446"/>
    </source>
</evidence>
<evidence type="ECO:0000256" key="10">
    <source>
        <dbReference type="ARBA" id="ARBA00023002"/>
    </source>
</evidence>
<name>A0A8J6M552_9FIRM</name>
<keyword evidence="19" id="KW-1185">Reference proteome</keyword>
<comment type="similarity">
    <text evidence="3 17">Belongs to the QueH family.</text>
</comment>
<dbReference type="AlphaFoldDB" id="A0A8J6M552"/>
<comment type="caution">
    <text evidence="18">The sequence shown here is derived from an EMBL/GenBank/DDBJ whole genome shotgun (WGS) entry which is preliminary data.</text>
</comment>
<evidence type="ECO:0000256" key="4">
    <source>
        <dbReference type="ARBA" id="ARBA00012622"/>
    </source>
</evidence>
<feature type="binding site" evidence="17">
    <location>
        <position position="8"/>
    </location>
    <ligand>
        <name>[4Fe-4S] cluster</name>
        <dbReference type="ChEBI" id="CHEBI:49883"/>
    </ligand>
</feature>
<evidence type="ECO:0000256" key="14">
    <source>
        <dbReference type="ARBA" id="ARBA00023284"/>
    </source>
</evidence>
<evidence type="ECO:0000256" key="6">
    <source>
        <dbReference type="ARBA" id="ARBA00022485"/>
    </source>
</evidence>
<dbReference type="PANTHER" id="PTHR36701">
    <property type="entry name" value="EPOXYQUEUOSINE REDUCTASE QUEH"/>
    <property type="match status" value="1"/>
</dbReference>
<dbReference type="GO" id="GO:0052693">
    <property type="term" value="F:epoxyqueuosine reductase activity"/>
    <property type="evidence" value="ECO:0007669"/>
    <property type="project" value="UniProtKB-UniRule"/>
</dbReference>
<dbReference type="GO" id="GO:0008616">
    <property type="term" value="P:tRNA queuosine(34) biosynthetic process"/>
    <property type="evidence" value="ECO:0007669"/>
    <property type="project" value="UniProtKB-UniRule"/>
</dbReference>
<sequence length="194" mass="22325">MRLLLHACCAPCANRPIESLRQEGMAVTGFWFNPNIHPYTEYQARKSTLEAYAKEIGMKLIIGGTYDLRPWIQHVADNIEGRCAYCYQVRMEETARYAAENGYEGFTTSLLISPYQKHDAVRAIAQSMGEKYGVPFVYRDFRPLFRSGQEFAREHGMYMQKYCGCIFSEEDRYMAAKRKKKAARAALEGQQAQN</sequence>
<evidence type="ECO:0000256" key="3">
    <source>
        <dbReference type="ARBA" id="ARBA00008207"/>
    </source>
</evidence>
<organism evidence="18 19">
    <name type="scientific">Flintibacter faecis</name>
    <dbReference type="NCBI Taxonomy" id="2763047"/>
    <lineage>
        <taxon>Bacteria</taxon>
        <taxon>Bacillati</taxon>
        <taxon>Bacillota</taxon>
        <taxon>Clostridia</taxon>
        <taxon>Eubacteriales</taxon>
        <taxon>Flintibacter</taxon>
    </lineage>
</organism>
<reference evidence="18" key="1">
    <citation type="submission" date="2020-08" db="EMBL/GenBank/DDBJ databases">
        <title>Genome public.</title>
        <authorList>
            <person name="Liu C."/>
            <person name="Sun Q."/>
        </authorList>
    </citation>
    <scope>NUCLEOTIDE SEQUENCE</scope>
    <source>
        <strain evidence="18">BX5</strain>
    </source>
</reference>
<feature type="binding site" evidence="17">
    <location>
        <position position="86"/>
    </location>
    <ligand>
        <name>[4Fe-4S] cluster</name>
        <dbReference type="ChEBI" id="CHEBI:49883"/>
    </ligand>
</feature>
<proteinExistence type="inferred from homology"/>
<evidence type="ECO:0000256" key="16">
    <source>
        <dbReference type="ARBA" id="ARBA00047415"/>
    </source>
</evidence>
<keyword evidence="6 17" id="KW-0004">4Fe-4S</keyword>
<evidence type="ECO:0000256" key="17">
    <source>
        <dbReference type="HAMAP-Rule" id="MF_02089"/>
    </source>
</evidence>
<feature type="binding site" evidence="17">
    <location>
        <position position="83"/>
    </location>
    <ligand>
        <name>[4Fe-4S] cluster</name>
        <dbReference type="ChEBI" id="CHEBI:49883"/>
    </ligand>
</feature>
<comment type="pathway">
    <text evidence="2 17">tRNA modification; tRNA-queuosine biosynthesis.</text>
</comment>
<evidence type="ECO:0000256" key="1">
    <source>
        <dbReference type="ARBA" id="ARBA00002268"/>
    </source>
</evidence>
<evidence type="ECO:0000256" key="7">
    <source>
        <dbReference type="ARBA" id="ARBA00022694"/>
    </source>
</evidence>
<evidence type="ECO:0000256" key="13">
    <source>
        <dbReference type="ARBA" id="ARBA00023157"/>
    </source>
</evidence>
<dbReference type="Proteomes" id="UP000602260">
    <property type="component" value="Unassembled WGS sequence"/>
</dbReference>
<evidence type="ECO:0000256" key="8">
    <source>
        <dbReference type="ARBA" id="ARBA00022723"/>
    </source>
</evidence>
<dbReference type="UniPathway" id="UPA00392"/>
<evidence type="ECO:0000313" key="19">
    <source>
        <dbReference type="Proteomes" id="UP000602260"/>
    </source>
</evidence>
<feature type="disulfide bond" description="Redox-active" evidence="17">
    <location>
        <begin position="163"/>
        <end position="165"/>
    </location>
</feature>
<evidence type="ECO:0000313" key="18">
    <source>
        <dbReference type="EMBL" id="MBC5718083.1"/>
    </source>
</evidence>
<keyword evidence="12 17" id="KW-0411">Iron-sulfur</keyword>
<feature type="binding site" evidence="17">
    <location>
        <position position="9"/>
    </location>
    <ligand>
        <name>[4Fe-4S] cluster</name>
        <dbReference type="ChEBI" id="CHEBI:49883"/>
    </ligand>
</feature>
<evidence type="ECO:0000256" key="11">
    <source>
        <dbReference type="ARBA" id="ARBA00023004"/>
    </source>
</evidence>
<keyword evidence="11 17" id="KW-0408">Iron</keyword>
<dbReference type="EMBL" id="JACOPN010000009">
    <property type="protein sequence ID" value="MBC5718083.1"/>
    <property type="molecule type" value="Genomic_DNA"/>
</dbReference>
<evidence type="ECO:0000256" key="9">
    <source>
        <dbReference type="ARBA" id="ARBA00022785"/>
    </source>
</evidence>
<protein>
    <recommendedName>
        <fullName evidence="5 17">Epoxyqueuosine reductase QueH</fullName>
        <ecNumber evidence="4 17">1.17.99.6</ecNumber>
    </recommendedName>
    <alternativeName>
        <fullName evidence="15 17">Queuosine biosynthesis protein QueH</fullName>
    </alternativeName>
</protein>
<keyword evidence="7 17" id="KW-0819">tRNA processing</keyword>
<gene>
    <name evidence="17" type="primary">queH</name>
    <name evidence="18" type="ORF">H8S55_12290</name>
</gene>
<dbReference type="EC" id="1.17.99.6" evidence="4 17"/>
<dbReference type="Pfam" id="PF02677">
    <property type="entry name" value="QueH"/>
    <property type="match status" value="1"/>
</dbReference>
<dbReference type="GO" id="GO:0051539">
    <property type="term" value="F:4 iron, 4 sulfur cluster binding"/>
    <property type="evidence" value="ECO:0007669"/>
    <property type="project" value="UniProtKB-UniRule"/>
</dbReference>
<keyword evidence="10 17" id="KW-0560">Oxidoreductase</keyword>
<evidence type="ECO:0000256" key="12">
    <source>
        <dbReference type="ARBA" id="ARBA00023014"/>
    </source>
</evidence>
<dbReference type="RefSeq" id="WP_186879198.1">
    <property type="nucleotide sequence ID" value="NZ_JACOPN010000009.1"/>
</dbReference>
<keyword evidence="13 17" id="KW-1015">Disulfide bond</keyword>
<comment type="function">
    <text evidence="1 17">Catalyzes the conversion of epoxyqueuosine (oQ) to queuosine (Q), which is a hypermodified base found in the wobble positions of tRNA(Asp), tRNA(Asn), tRNA(His) and tRNA(Tyr).</text>
</comment>
<evidence type="ECO:0000256" key="2">
    <source>
        <dbReference type="ARBA" id="ARBA00004691"/>
    </source>
</evidence>
<evidence type="ECO:0000256" key="5">
    <source>
        <dbReference type="ARBA" id="ARBA00016895"/>
    </source>
</evidence>
<dbReference type="HAMAP" id="MF_02089">
    <property type="entry name" value="QueH"/>
    <property type="match status" value="1"/>
</dbReference>
<keyword evidence="8 17" id="KW-0479">Metal-binding</keyword>
<accession>A0A8J6M552</accession>
<dbReference type="PANTHER" id="PTHR36701:SF1">
    <property type="entry name" value="EPOXYQUEUOSINE REDUCTASE QUEH"/>
    <property type="match status" value="1"/>
</dbReference>
<keyword evidence="14 17" id="KW-0676">Redox-active center</keyword>
<comment type="catalytic activity">
    <reaction evidence="16 17">
        <text>epoxyqueuosine(34) in tRNA + AH2 = queuosine(34) in tRNA + A + H2O</text>
        <dbReference type="Rhea" id="RHEA:32159"/>
        <dbReference type="Rhea" id="RHEA-COMP:18571"/>
        <dbReference type="Rhea" id="RHEA-COMP:18582"/>
        <dbReference type="ChEBI" id="CHEBI:13193"/>
        <dbReference type="ChEBI" id="CHEBI:15377"/>
        <dbReference type="ChEBI" id="CHEBI:17499"/>
        <dbReference type="ChEBI" id="CHEBI:194431"/>
        <dbReference type="ChEBI" id="CHEBI:194443"/>
        <dbReference type="EC" id="1.17.99.6"/>
    </reaction>
</comment>
<keyword evidence="9 17" id="KW-0671">Queuosine biosynthesis</keyword>